<reference evidence="1" key="1">
    <citation type="submission" date="2021-09" db="EMBL/GenBank/DDBJ databases">
        <authorList>
            <consortium name="AG Swart"/>
            <person name="Singh M."/>
            <person name="Singh A."/>
            <person name="Seah K."/>
            <person name="Emmerich C."/>
        </authorList>
    </citation>
    <scope>NUCLEOTIDE SEQUENCE</scope>
    <source>
        <strain evidence="1">ATCC30299</strain>
    </source>
</reference>
<evidence type="ECO:0000313" key="1">
    <source>
        <dbReference type="EMBL" id="CAG9322963.1"/>
    </source>
</evidence>
<dbReference type="AlphaFoldDB" id="A0AAU9JBT7"/>
<gene>
    <name evidence="1" type="ORF">BSTOLATCC_MIC32868</name>
</gene>
<organism evidence="1 2">
    <name type="scientific">Blepharisma stoltei</name>
    <dbReference type="NCBI Taxonomy" id="1481888"/>
    <lineage>
        <taxon>Eukaryota</taxon>
        <taxon>Sar</taxon>
        <taxon>Alveolata</taxon>
        <taxon>Ciliophora</taxon>
        <taxon>Postciliodesmatophora</taxon>
        <taxon>Heterotrichea</taxon>
        <taxon>Heterotrichida</taxon>
        <taxon>Blepharismidae</taxon>
        <taxon>Blepharisma</taxon>
    </lineage>
</organism>
<protein>
    <submittedName>
        <fullName evidence="1">Uncharacterized protein</fullName>
    </submittedName>
</protein>
<accession>A0AAU9JBT7</accession>
<name>A0AAU9JBT7_9CILI</name>
<comment type="caution">
    <text evidence="1">The sequence shown here is derived from an EMBL/GenBank/DDBJ whole genome shotgun (WGS) entry which is preliminary data.</text>
</comment>
<dbReference type="EMBL" id="CAJZBQ010000033">
    <property type="protein sequence ID" value="CAG9322963.1"/>
    <property type="molecule type" value="Genomic_DNA"/>
</dbReference>
<evidence type="ECO:0000313" key="2">
    <source>
        <dbReference type="Proteomes" id="UP001162131"/>
    </source>
</evidence>
<proteinExistence type="predicted"/>
<dbReference type="Proteomes" id="UP001162131">
    <property type="component" value="Unassembled WGS sequence"/>
</dbReference>
<keyword evidence="2" id="KW-1185">Reference proteome</keyword>
<sequence>MFLVLLVSVAFGQKCTLLPDSESIDPNPSLVKCYRQNGDACCVSAHDQNIQSVYTEAFPTQCQREYDNMEDYFCFGCHPSQGKYTFESNQTIYMCKDYAESIWGEKLTKPSSHYDNCGMYTYWRANPTTVMPSLEWKDGYAFFEEVKPPYFENYTIVIREHNCFNSSWEIKADVLIFCMLGWLMRFLI</sequence>